<evidence type="ECO:0000313" key="1">
    <source>
        <dbReference type="EMBL" id="KAK3371968.1"/>
    </source>
</evidence>
<protein>
    <submittedName>
        <fullName evidence="1">Uncharacterized protein</fullName>
    </submittedName>
</protein>
<name>A0AAE0N6I1_9PEZI</name>
<gene>
    <name evidence="1" type="ORF">B0H63DRAFT_284476</name>
</gene>
<sequence length="270" mass="30302">MTRTTSQRSNGFVCLDPFFYFRMAWIFREVQSTIQRDIQSTNHAAREEAIAELAVLSIGLNELMNGMLDEHMLIQTWLCLAQIRGFSVVHCRHLVSGWLVALRSLVSQTCRDKARWWALICRDTNGLDRLRFPGWIMSLEAFEFRCSHKGGNMGPDQPSVLQAHAIPKAAPSGSQYGTYNRGPMSLGEPSRSSGLGALLNVNTVANTSRNRERRIGAGSFRLKLTEEGFDRLATVKEDVNRHVRMAGMPKYPLHSQSFAGPLAESCNQKD</sequence>
<accession>A0AAE0N6I1</accession>
<proteinExistence type="predicted"/>
<reference evidence="1" key="1">
    <citation type="journal article" date="2023" name="Mol. Phylogenet. Evol.">
        <title>Genome-scale phylogeny and comparative genomics of the fungal order Sordariales.</title>
        <authorList>
            <person name="Hensen N."/>
            <person name="Bonometti L."/>
            <person name="Westerberg I."/>
            <person name="Brannstrom I.O."/>
            <person name="Guillou S."/>
            <person name="Cros-Aarteil S."/>
            <person name="Calhoun S."/>
            <person name="Haridas S."/>
            <person name="Kuo A."/>
            <person name="Mondo S."/>
            <person name="Pangilinan J."/>
            <person name="Riley R."/>
            <person name="LaButti K."/>
            <person name="Andreopoulos B."/>
            <person name="Lipzen A."/>
            <person name="Chen C."/>
            <person name="Yan M."/>
            <person name="Daum C."/>
            <person name="Ng V."/>
            <person name="Clum A."/>
            <person name="Steindorff A."/>
            <person name="Ohm R.A."/>
            <person name="Martin F."/>
            <person name="Silar P."/>
            <person name="Natvig D.O."/>
            <person name="Lalanne C."/>
            <person name="Gautier V."/>
            <person name="Ament-Velasquez S.L."/>
            <person name="Kruys A."/>
            <person name="Hutchinson M.I."/>
            <person name="Powell A.J."/>
            <person name="Barry K."/>
            <person name="Miller A.N."/>
            <person name="Grigoriev I.V."/>
            <person name="Debuchy R."/>
            <person name="Gladieux P."/>
            <person name="Hiltunen Thoren M."/>
            <person name="Johannesson H."/>
        </authorList>
    </citation>
    <scope>NUCLEOTIDE SEQUENCE</scope>
    <source>
        <strain evidence="1">CBS 232.78</strain>
    </source>
</reference>
<dbReference type="AlphaFoldDB" id="A0AAE0N6I1"/>
<keyword evidence="2" id="KW-1185">Reference proteome</keyword>
<reference evidence="1" key="2">
    <citation type="submission" date="2023-06" db="EMBL/GenBank/DDBJ databases">
        <authorList>
            <consortium name="Lawrence Berkeley National Laboratory"/>
            <person name="Haridas S."/>
            <person name="Hensen N."/>
            <person name="Bonometti L."/>
            <person name="Westerberg I."/>
            <person name="Brannstrom I.O."/>
            <person name="Guillou S."/>
            <person name="Cros-Aarteil S."/>
            <person name="Calhoun S."/>
            <person name="Kuo A."/>
            <person name="Mondo S."/>
            <person name="Pangilinan J."/>
            <person name="Riley R."/>
            <person name="LaButti K."/>
            <person name="Andreopoulos B."/>
            <person name="Lipzen A."/>
            <person name="Chen C."/>
            <person name="Yanf M."/>
            <person name="Daum C."/>
            <person name="Ng V."/>
            <person name="Clum A."/>
            <person name="Steindorff A."/>
            <person name="Ohm R."/>
            <person name="Martin F."/>
            <person name="Silar P."/>
            <person name="Natvig D."/>
            <person name="Lalanne C."/>
            <person name="Gautier V."/>
            <person name="Ament-velasquez S.L."/>
            <person name="Kruys A."/>
            <person name="Hutchinson M.I."/>
            <person name="Powell A.J."/>
            <person name="Barry K."/>
            <person name="Miller A.N."/>
            <person name="Grigoriev I.V."/>
            <person name="Debuchy R."/>
            <person name="Gladieux P."/>
            <person name="Thoren M.H."/>
            <person name="Johannesson H."/>
        </authorList>
    </citation>
    <scope>NUCLEOTIDE SEQUENCE</scope>
    <source>
        <strain evidence="1">CBS 232.78</strain>
    </source>
</reference>
<evidence type="ECO:0000313" key="2">
    <source>
        <dbReference type="Proteomes" id="UP001285441"/>
    </source>
</evidence>
<dbReference type="Proteomes" id="UP001285441">
    <property type="component" value="Unassembled WGS sequence"/>
</dbReference>
<dbReference type="EMBL" id="JAULSW010000008">
    <property type="protein sequence ID" value="KAK3371968.1"/>
    <property type="molecule type" value="Genomic_DNA"/>
</dbReference>
<comment type="caution">
    <text evidence="1">The sequence shown here is derived from an EMBL/GenBank/DDBJ whole genome shotgun (WGS) entry which is preliminary data.</text>
</comment>
<organism evidence="1 2">
    <name type="scientific">Podospora didyma</name>
    <dbReference type="NCBI Taxonomy" id="330526"/>
    <lineage>
        <taxon>Eukaryota</taxon>
        <taxon>Fungi</taxon>
        <taxon>Dikarya</taxon>
        <taxon>Ascomycota</taxon>
        <taxon>Pezizomycotina</taxon>
        <taxon>Sordariomycetes</taxon>
        <taxon>Sordariomycetidae</taxon>
        <taxon>Sordariales</taxon>
        <taxon>Podosporaceae</taxon>
        <taxon>Podospora</taxon>
    </lineage>
</organism>